<comment type="caution">
    <text evidence="3">The sequence shown here is derived from an EMBL/GenBank/DDBJ whole genome shotgun (WGS) entry which is preliminary data.</text>
</comment>
<name>A0A8J8CHI3_9CYAN</name>
<dbReference type="Pfam" id="PF00534">
    <property type="entry name" value="Glycos_transf_1"/>
    <property type="match status" value="1"/>
</dbReference>
<dbReference type="Gene3D" id="3.40.50.2000">
    <property type="entry name" value="Glycogen Phosphorylase B"/>
    <property type="match status" value="2"/>
</dbReference>
<evidence type="ECO:0000313" key="4">
    <source>
        <dbReference type="Proteomes" id="UP000646053"/>
    </source>
</evidence>
<reference evidence="3" key="1">
    <citation type="submission" date="2019-12" db="EMBL/GenBank/DDBJ databases">
        <title>High-Quality draft genome sequences of three cyanobacteria isolated from the limestone walls of the Old Cathedral of Coimbra.</title>
        <authorList>
            <person name="Tiago I."/>
            <person name="Soares F."/>
            <person name="Portugal A."/>
        </authorList>
    </citation>
    <scope>NUCLEOTIDE SEQUENCE</scope>
    <source>
        <strain evidence="3">A</strain>
    </source>
</reference>
<protein>
    <submittedName>
        <fullName evidence="3">Glycosyltransferase</fullName>
    </submittedName>
</protein>
<dbReference type="AlphaFoldDB" id="A0A8J8CHI3"/>
<organism evidence="3 4">
    <name type="scientific">Myxacorys almedinensis A</name>
    <dbReference type="NCBI Taxonomy" id="2690445"/>
    <lineage>
        <taxon>Bacteria</taxon>
        <taxon>Bacillati</taxon>
        <taxon>Cyanobacteriota</taxon>
        <taxon>Cyanophyceae</taxon>
        <taxon>Leptolyngbyales</taxon>
        <taxon>Leptolyngbyaceae</taxon>
        <taxon>Myxacorys</taxon>
        <taxon>Myxacorys almedinensis</taxon>
    </lineage>
</organism>
<gene>
    <name evidence="3" type="ORF">GS601_05475</name>
</gene>
<feature type="domain" description="Glycosyltransferase subfamily 4-like N-terminal" evidence="2">
    <location>
        <begin position="48"/>
        <end position="216"/>
    </location>
</feature>
<evidence type="ECO:0000259" key="2">
    <source>
        <dbReference type="Pfam" id="PF13439"/>
    </source>
</evidence>
<dbReference type="CDD" id="cd03811">
    <property type="entry name" value="GT4_GT28_WabH-like"/>
    <property type="match status" value="1"/>
</dbReference>
<dbReference type="Pfam" id="PF13439">
    <property type="entry name" value="Glyco_transf_4"/>
    <property type="match status" value="1"/>
</dbReference>
<sequence length="413" mass="45193">MRYVVSLKGDGHQQHLKPCSRSGGTEGLEVRVVTDLSIGIFLPNLSGGGAERAMLHLAEGLCQHGFKIDLVLVKAEGDYLDLVPSAVRIVDLRSKFPLVLSKTIALRRYLQHENPAIIFSALDLVGSALWAKWWANSQPHGSTRVSTRVVMCIQTFLSGQFQDDQRYTIAPIRAQMVRWLYPKANGLIAASHGTAEDLAHLIAVPVEQIRVVYNPVITPAVLQKIQEPIEHPWFSPGEPPVILGVGRLVAQKDFFTLVRAFQQVRQQRPARLMILGEGSDRSDLEKLIQNLSLEDDVALPGFVDNPYAYMAKAAVFALSSKYEGFGNVVAEAMAAGTSIVSTDCPSGPAEILENGNYGTLVAIADPEAMASAIIKTLDHPAQAELLKARSLAFSSDRVIKQYVDIIHQILQDT</sequence>
<dbReference type="InterPro" id="IPR001296">
    <property type="entry name" value="Glyco_trans_1"/>
</dbReference>
<dbReference type="Proteomes" id="UP000646053">
    <property type="component" value="Unassembled WGS sequence"/>
</dbReference>
<dbReference type="PANTHER" id="PTHR12526">
    <property type="entry name" value="GLYCOSYLTRANSFERASE"/>
    <property type="match status" value="1"/>
</dbReference>
<accession>A0A8J8CHI3</accession>
<feature type="domain" description="Glycosyl transferase family 1" evidence="1">
    <location>
        <begin position="233"/>
        <end position="384"/>
    </location>
</feature>
<evidence type="ECO:0000259" key="1">
    <source>
        <dbReference type="Pfam" id="PF00534"/>
    </source>
</evidence>
<proteinExistence type="predicted"/>
<dbReference type="InterPro" id="IPR028098">
    <property type="entry name" value="Glyco_trans_4-like_N"/>
</dbReference>
<dbReference type="PANTHER" id="PTHR12526:SF630">
    <property type="entry name" value="GLYCOSYLTRANSFERASE"/>
    <property type="match status" value="1"/>
</dbReference>
<evidence type="ECO:0000313" key="3">
    <source>
        <dbReference type="EMBL" id="NDJ16743.1"/>
    </source>
</evidence>
<dbReference type="EMBL" id="WVIE01000005">
    <property type="protein sequence ID" value="NDJ16743.1"/>
    <property type="molecule type" value="Genomic_DNA"/>
</dbReference>
<dbReference type="SUPFAM" id="SSF53756">
    <property type="entry name" value="UDP-Glycosyltransferase/glycogen phosphorylase"/>
    <property type="match status" value="1"/>
</dbReference>
<dbReference type="RefSeq" id="WP_162422266.1">
    <property type="nucleotide sequence ID" value="NZ_WVIE01000005.1"/>
</dbReference>
<keyword evidence="4" id="KW-1185">Reference proteome</keyword>
<dbReference type="GO" id="GO:0016757">
    <property type="term" value="F:glycosyltransferase activity"/>
    <property type="evidence" value="ECO:0007669"/>
    <property type="project" value="InterPro"/>
</dbReference>